<comment type="caution">
    <text evidence="1">The sequence shown here is derived from an EMBL/GenBank/DDBJ whole genome shotgun (WGS) entry which is preliminary data.</text>
</comment>
<dbReference type="Proteomes" id="UP000178603">
    <property type="component" value="Unassembled WGS sequence"/>
</dbReference>
<gene>
    <name evidence="1" type="ORF">A3E44_00085</name>
</gene>
<dbReference type="EMBL" id="MGGW01000014">
    <property type="protein sequence ID" value="OGM54448.1"/>
    <property type="molecule type" value="Genomic_DNA"/>
</dbReference>
<dbReference type="AlphaFoldDB" id="A0A1F8AT21"/>
<protein>
    <submittedName>
        <fullName evidence="1">Uncharacterized protein</fullName>
    </submittedName>
</protein>
<sequence length="118" mass="13853">MSKIFYDDLIDLSKVERKIRKIAKTEEERSELWKVVDEIVHHRVMGCILGKLPGKDHGEFLERFHERPHDEGLFDYLKDKAKEDIKFFIKEEAIKLGFELLDELHSGLIKSSAGSKRK</sequence>
<evidence type="ECO:0000313" key="1">
    <source>
        <dbReference type="EMBL" id="OGM54448.1"/>
    </source>
</evidence>
<reference evidence="1 2" key="1">
    <citation type="journal article" date="2016" name="Nat. Commun.">
        <title>Thousands of microbial genomes shed light on interconnected biogeochemical processes in an aquifer system.</title>
        <authorList>
            <person name="Anantharaman K."/>
            <person name="Brown C.T."/>
            <person name="Hug L.A."/>
            <person name="Sharon I."/>
            <person name="Castelle C.J."/>
            <person name="Probst A.J."/>
            <person name="Thomas B.C."/>
            <person name="Singh A."/>
            <person name="Wilkins M.J."/>
            <person name="Karaoz U."/>
            <person name="Brodie E.L."/>
            <person name="Williams K.H."/>
            <person name="Hubbard S.S."/>
            <person name="Banfield J.F."/>
        </authorList>
    </citation>
    <scope>NUCLEOTIDE SEQUENCE [LARGE SCALE GENOMIC DNA]</scope>
</reference>
<name>A0A1F8AT21_9BACT</name>
<evidence type="ECO:0000313" key="2">
    <source>
        <dbReference type="Proteomes" id="UP000178603"/>
    </source>
</evidence>
<proteinExistence type="predicted"/>
<organism evidence="1 2">
    <name type="scientific">Candidatus Woesebacteria bacterium RIFCSPHIGHO2_12_FULL_41_24</name>
    <dbReference type="NCBI Taxonomy" id="1802510"/>
    <lineage>
        <taxon>Bacteria</taxon>
        <taxon>Candidatus Woeseibacteriota</taxon>
    </lineage>
</organism>
<accession>A0A1F8AT21</accession>